<dbReference type="InterPro" id="IPR045254">
    <property type="entry name" value="Nit1/2_C-N_Hydrolase"/>
</dbReference>
<reference evidence="4 5" key="1">
    <citation type="submission" date="2019-03" db="EMBL/GenBank/DDBJ databases">
        <title>Genomic Encyclopedia of Type Strains, Phase IV (KMG-IV): sequencing the most valuable type-strain genomes for metagenomic binning, comparative biology and taxonomic classification.</title>
        <authorList>
            <person name="Goeker M."/>
        </authorList>
    </citation>
    <scope>NUCLEOTIDE SEQUENCE [LARGE SCALE GENOMIC DNA]</scope>
    <source>
        <strain evidence="4 5">DSM 104836</strain>
    </source>
</reference>
<evidence type="ECO:0000256" key="2">
    <source>
        <dbReference type="ARBA" id="ARBA00022801"/>
    </source>
</evidence>
<dbReference type="PROSITE" id="PS01227">
    <property type="entry name" value="UPF0012"/>
    <property type="match status" value="1"/>
</dbReference>
<comment type="similarity">
    <text evidence="1">Belongs to the carbon-nitrogen hydrolase superfamily. NIT1/NIT2 family.</text>
</comment>
<evidence type="ECO:0000313" key="5">
    <source>
        <dbReference type="Proteomes" id="UP000295696"/>
    </source>
</evidence>
<dbReference type="OrthoDB" id="9811121at2"/>
<sequence>MRTALLQLTSSDDPAQNLGTVRGLLHEAAAAGAGFALTPEVTNCVSMSRPHQAQTLRPEAQDETLAGLRDTASELGIWLLIGSLAVKSDPPEGRFANRSFLIAPDGGVRARYDKIHMFDVDVSETESYRESSGYAPGARAVVAQTSFGTLGLSICYDIRFPHLYRALAQAGAQILTVPSAFSPVTGAAHWEPLLRARAIEAGAWVLAPAQTGTHPASAGKSRTTYGHSMVISPWGEIVADAGTVPGLTIVDLDLDEVATARSRIPSLSHDRSFEGP</sequence>
<dbReference type="InterPro" id="IPR001110">
    <property type="entry name" value="UPF0012_CS"/>
</dbReference>
<keyword evidence="5" id="KW-1185">Reference proteome</keyword>
<evidence type="ECO:0000259" key="3">
    <source>
        <dbReference type="PROSITE" id="PS50263"/>
    </source>
</evidence>
<name>A0A4R3JL88_9RHOB</name>
<comment type="caution">
    <text evidence="4">The sequence shown here is derived from an EMBL/GenBank/DDBJ whole genome shotgun (WGS) entry which is preliminary data.</text>
</comment>
<evidence type="ECO:0000313" key="4">
    <source>
        <dbReference type="EMBL" id="TCS66340.1"/>
    </source>
</evidence>
<gene>
    <name evidence="4" type="ORF">EDD52_102157</name>
</gene>
<dbReference type="EMBL" id="SLZU01000002">
    <property type="protein sequence ID" value="TCS66340.1"/>
    <property type="molecule type" value="Genomic_DNA"/>
</dbReference>
<evidence type="ECO:0000256" key="1">
    <source>
        <dbReference type="ARBA" id="ARBA00010613"/>
    </source>
</evidence>
<dbReference type="RefSeq" id="WP_132242331.1">
    <property type="nucleotide sequence ID" value="NZ_SLZU01000002.1"/>
</dbReference>
<dbReference type="PANTHER" id="PTHR23088:SF27">
    <property type="entry name" value="DEAMINATED GLUTATHIONE AMIDASE"/>
    <property type="match status" value="1"/>
</dbReference>
<dbReference type="Proteomes" id="UP000295696">
    <property type="component" value="Unassembled WGS sequence"/>
</dbReference>
<dbReference type="AlphaFoldDB" id="A0A4R3JL88"/>
<proteinExistence type="inferred from homology"/>
<dbReference type="SUPFAM" id="SSF56317">
    <property type="entry name" value="Carbon-nitrogen hydrolase"/>
    <property type="match status" value="1"/>
</dbReference>
<accession>A0A4R3JL88</accession>
<feature type="domain" description="CN hydrolase" evidence="3">
    <location>
        <begin position="1"/>
        <end position="254"/>
    </location>
</feature>
<dbReference type="Gene3D" id="3.60.110.10">
    <property type="entry name" value="Carbon-nitrogen hydrolase"/>
    <property type="match status" value="1"/>
</dbReference>
<keyword evidence="2 4" id="KW-0378">Hydrolase</keyword>
<dbReference type="GO" id="GO:0016811">
    <property type="term" value="F:hydrolase activity, acting on carbon-nitrogen (but not peptide) bonds, in linear amides"/>
    <property type="evidence" value="ECO:0007669"/>
    <property type="project" value="InterPro"/>
</dbReference>
<dbReference type="PROSITE" id="PS50263">
    <property type="entry name" value="CN_HYDROLASE"/>
    <property type="match status" value="1"/>
</dbReference>
<protein>
    <submittedName>
        <fullName evidence="4">Putative amidohydrolase</fullName>
    </submittedName>
</protein>
<dbReference type="Pfam" id="PF00795">
    <property type="entry name" value="CN_hydrolase"/>
    <property type="match status" value="1"/>
</dbReference>
<organism evidence="4 5">
    <name type="scientific">Primorskyibacter sedentarius</name>
    <dbReference type="NCBI Taxonomy" id="745311"/>
    <lineage>
        <taxon>Bacteria</taxon>
        <taxon>Pseudomonadati</taxon>
        <taxon>Pseudomonadota</taxon>
        <taxon>Alphaproteobacteria</taxon>
        <taxon>Rhodobacterales</taxon>
        <taxon>Roseobacteraceae</taxon>
        <taxon>Primorskyibacter</taxon>
    </lineage>
</organism>
<dbReference type="InterPro" id="IPR036526">
    <property type="entry name" value="C-N_Hydrolase_sf"/>
</dbReference>
<dbReference type="PANTHER" id="PTHR23088">
    <property type="entry name" value="NITRILASE-RELATED"/>
    <property type="match status" value="1"/>
</dbReference>
<dbReference type="InterPro" id="IPR003010">
    <property type="entry name" value="C-N_Hydrolase"/>
</dbReference>
<dbReference type="CDD" id="cd07572">
    <property type="entry name" value="nit"/>
    <property type="match status" value="1"/>
</dbReference>